<feature type="signal peptide" evidence="2">
    <location>
        <begin position="1"/>
        <end position="19"/>
    </location>
</feature>
<comment type="caution">
    <text evidence="4">The sequence shown here is derived from an EMBL/GenBank/DDBJ whole genome shotgun (WGS) entry which is preliminary data.</text>
</comment>
<feature type="domain" description="EF-hand" evidence="3">
    <location>
        <begin position="117"/>
        <end position="145"/>
    </location>
</feature>
<dbReference type="GeneID" id="31011441"/>
<evidence type="ECO:0000256" key="2">
    <source>
        <dbReference type="SAM" id="SignalP"/>
    </source>
</evidence>
<accession>A0A1J9QKM8</accession>
<dbReference type="PROSITE" id="PS00018">
    <property type="entry name" value="EF_HAND_1"/>
    <property type="match status" value="1"/>
</dbReference>
<evidence type="ECO:0000313" key="5">
    <source>
        <dbReference type="Proteomes" id="UP000183809"/>
    </source>
</evidence>
<dbReference type="PROSITE" id="PS50222">
    <property type="entry name" value="EF_HAND_2"/>
    <property type="match status" value="1"/>
</dbReference>
<proteinExistence type="predicted"/>
<dbReference type="AlphaFoldDB" id="A0A1J9QKM8"/>
<protein>
    <recommendedName>
        <fullName evidence="3">EF-hand domain-containing protein</fullName>
    </recommendedName>
</protein>
<evidence type="ECO:0000259" key="3">
    <source>
        <dbReference type="PROSITE" id="PS50222"/>
    </source>
</evidence>
<dbReference type="Proteomes" id="UP000183809">
    <property type="component" value="Unassembled WGS sequence"/>
</dbReference>
<dbReference type="EMBL" id="MNUE01000142">
    <property type="protein sequence ID" value="OJD28618.1"/>
    <property type="molecule type" value="Genomic_DNA"/>
</dbReference>
<dbReference type="SUPFAM" id="SSF47473">
    <property type="entry name" value="EF-hand"/>
    <property type="match status" value="1"/>
</dbReference>
<dbReference type="InterPro" id="IPR018247">
    <property type="entry name" value="EF_Hand_1_Ca_BS"/>
</dbReference>
<dbReference type="InterPro" id="IPR002048">
    <property type="entry name" value="EF_hand_dom"/>
</dbReference>
<dbReference type="GO" id="GO:0005509">
    <property type="term" value="F:calcium ion binding"/>
    <property type="evidence" value="ECO:0007669"/>
    <property type="project" value="InterPro"/>
</dbReference>
<dbReference type="OrthoDB" id="444540at2759"/>
<keyword evidence="1" id="KW-0106">Calcium</keyword>
<evidence type="ECO:0000256" key="1">
    <source>
        <dbReference type="ARBA" id="ARBA00022837"/>
    </source>
</evidence>
<organism evidence="4 5">
    <name type="scientific">Diplodia corticola</name>
    <dbReference type="NCBI Taxonomy" id="236234"/>
    <lineage>
        <taxon>Eukaryota</taxon>
        <taxon>Fungi</taxon>
        <taxon>Dikarya</taxon>
        <taxon>Ascomycota</taxon>
        <taxon>Pezizomycotina</taxon>
        <taxon>Dothideomycetes</taxon>
        <taxon>Dothideomycetes incertae sedis</taxon>
        <taxon>Botryosphaeriales</taxon>
        <taxon>Botryosphaeriaceae</taxon>
        <taxon>Diplodia</taxon>
    </lineage>
</organism>
<sequence>MQFSTLLALLSAVAPFAAADCCSAVGYSGALASNGQPCADGTKGTPCCGYGSCNAFCCACNGGCRTASAKRDSGMLKVVVRDQSNDAEDVEAFNAATAGGTEPLTVQRYTSYMNASADDQTYVDWFNKHDKNGDGVLSLDEVRLD</sequence>
<dbReference type="RefSeq" id="XP_020124878.1">
    <property type="nucleotide sequence ID" value="XM_020271182.1"/>
</dbReference>
<keyword evidence="5" id="KW-1185">Reference proteome</keyword>
<dbReference type="Gene3D" id="3.30.70.2800">
    <property type="match status" value="1"/>
</dbReference>
<dbReference type="InterPro" id="IPR011992">
    <property type="entry name" value="EF-hand-dom_pair"/>
</dbReference>
<reference evidence="4 5" key="1">
    <citation type="submission" date="2016-10" db="EMBL/GenBank/DDBJ databases">
        <title>Proteomics and genomics reveal pathogen-plant mechanisms compatible with a hemibiotrophic lifestyle of Diplodia corticola.</title>
        <authorList>
            <person name="Fernandes I."/>
            <person name="De Jonge R."/>
            <person name="Van De Peer Y."/>
            <person name="Devreese B."/>
            <person name="Alves A."/>
            <person name="Esteves A.C."/>
        </authorList>
    </citation>
    <scope>NUCLEOTIDE SEQUENCE [LARGE SCALE GENOMIC DNA]</scope>
    <source>
        <strain evidence="4 5">CBS 112549</strain>
    </source>
</reference>
<feature type="chain" id="PRO_5013244577" description="EF-hand domain-containing protein" evidence="2">
    <location>
        <begin position="20"/>
        <end position="145"/>
    </location>
</feature>
<name>A0A1J9QKM8_9PEZI</name>
<evidence type="ECO:0000313" key="4">
    <source>
        <dbReference type="EMBL" id="OJD28618.1"/>
    </source>
</evidence>
<gene>
    <name evidence="4" type="ORF">BKCO1_1420002</name>
</gene>
<keyword evidence="2" id="KW-0732">Signal</keyword>